<dbReference type="KEGG" id="sscu:CEP64_09720"/>
<reference evidence="4" key="1">
    <citation type="submission" date="2017-06" db="EMBL/GenBank/DDBJ databases">
        <title>FDA dAtabase for Regulatory Grade micrObial Sequences (FDA-ARGOS): Supporting development and validation of Infectious Disease Dx tests.</title>
        <authorList>
            <person name="Goldberg B."/>
            <person name="Campos J."/>
            <person name="Tallon L."/>
            <person name="Sadzewicz L."/>
            <person name="Sengamalay N."/>
            <person name="Ott S."/>
            <person name="Godinez A."/>
            <person name="Nagaraj S."/>
            <person name="Vavikolanu K."/>
            <person name="Nadendla S."/>
            <person name="George J."/>
            <person name="Geyer C."/>
            <person name="Sichtig H."/>
        </authorList>
    </citation>
    <scope>NUCLEOTIDE SEQUENCE [LARGE SCALE GENOMIC DNA]</scope>
    <source>
        <strain evidence="4">FDAARGOS_285</strain>
    </source>
</reference>
<sequence length="77" mass="8878">MSKNTSPVLIKRWGMIDTINACLLIISVLFLFDFKNQPALSYILVIAFSIWFISLIGKNIYLSKRNKDNPKDTIDKQ</sequence>
<dbReference type="AlphaFoldDB" id="A0AAI8GUI6"/>
<organism evidence="2 4">
    <name type="scientific">Mammaliicoccus sciuri</name>
    <name type="common">Staphylococcus sciuri</name>
    <dbReference type="NCBI Taxonomy" id="1296"/>
    <lineage>
        <taxon>Bacteria</taxon>
        <taxon>Bacillati</taxon>
        <taxon>Bacillota</taxon>
        <taxon>Bacilli</taxon>
        <taxon>Bacillales</taxon>
        <taxon>Staphylococcaceae</taxon>
        <taxon>Mammaliicoccus</taxon>
    </lineage>
</organism>
<feature type="transmembrane region" description="Helical" evidence="1">
    <location>
        <begin position="38"/>
        <end position="57"/>
    </location>
</feature>
<evidence type="ECO:0000313" key="2">
    <source>
        <dbReference type="EMBL" id="ASE34859.1"/>
    </source>
</evidence>
<gene>
    <name evidence="2" type="ORF">CEP64_09720</name>
    <name evidence="3" type="ORF">NQ032_02025</name>
</gene>
<reference evidence="2" key="2">
    <citation type="submission" date="2017-12" db="EMBL/GenBank/DDBJ databases">
        <title>FDA dAtabase for Regulatory Grade micrObial Sequences (FDA-ARGOS): Supporting development and validation of Infectious Disease Dx tests.</title>
        <authorList>
            <person name="Campos J."/>
            <person name="Goldberg B."/>
            <person name="Tallon L."/>
            <person name="Sadzewicz L."/>
            <person name="Sengamalay N."/>
            <person name="Ott S."/>
            <person name="Godinez A."/>
            <person name="Nagaraj S."/>
            <person name="Vavikolanu K."/>
            <person name="Vyas G."/>
            <person name="Nadendla S."/>
            <person name="Aluvathingal J."/>
            <person name="Geyer C."/>
            <person name="Nandy P."/>
            <person name="Hobson J."/>
            <person name="Sichtig H."/>
        </authorList>
    </citation>
    <scope>NUCLEOTIDE SEQUENCE</scope>
    <source>
        <strain evidence="2">FDAARGOS_285</strain>
    </source>
</reference>
<name>A0AAI8GUI6_MAMSC</name>
<evidence type="ECO:0000313" key="3">
    <source>
        <dbReference type="EMBL" id="MCQ9302395.1"/>
    </source>
</evidence>
<keyword evidence="1" id="KW-0812">Transmembrane</keyword>
<evidence type="ECO:0000313" key="4">
    <source>
        <dbReference type="Proteomes" id="UP000197058"/>
    </source>
</evidence>
<feature type="transmembrane region" description="Helical" evidence="1">
    <location>
        <begin position="12"/>
        <end position="32"/>
    </location>
</feature>
<keyword evidence="1" id="KW-0472">Membrane</keyword>
<proteinExistence type="predicted"/>
<dbReference type="Proteomes" id="UP000197058">
    <property type="component" value="Chromosome"/>
</dbReference>
<dbReference type="EMBL" id="CP022046">
    <property type="protein sequence ID" value="ASE34859.1"/>
    <property type="molecule type" value="Genomic_DNA"/>
</dbReference>
<dbReference type="RefSeq" id="WP_048539929.1">
    <property type="nucleotide sequence ID" value="NZ_CP188064.1"/>
</dbReference>
<reference evidence="3" key="3">
    <citation type="submission" date="2022-07" db="EMBL/GenBank/DDBJ databases">
        <title>Bacterial species isolated from the porcine tonsil microbiota.</title>
        <authorList>
            <person name="Oliveira I.M.F."/>
        </authorList>
    </citation>
    <scope>NUCLEOTIDE SEQUENCE</scope>
    <source>
        <strain evidence="3">8QC2O2</strain>
    </source>
</reference>
<dbReference type="EMBL" id="JANILD010000001">
    <property type="protein sequence ID" value="MCQ9302395.1"/>
    <property type="molecule type" value="Genomic_DNA"/>
</dbReference>
<evidence type="ECO:0000256" key="1">
    <source>
        <dbReference type="SAM" id="Phobius"/>
    </source>
</evidence>
<accession>A0AAI8GUI6</accession>
<keyword evidence="1" id="KW-1133">Transmembrane helix</keyword>
<protein>
    <submittedName>
        <fullName evidence="2">Uncharacterized protein</fullName>
    </submittedName>
</protein>
<dbReference type="Proteomes" id="UP001204068">
    <property type="component" value="Unassembled WGS sequence"/>
</dbReference>